<feature type="signal peptide" evidence="1">
    <location>
        <begin position="1"/>
        <end position="17"/>
    </location>
</feature>
<accession>A0A0M8MHS8</accession>
<dbReference type="OrthoDB" id="1157021at2"/>
<gene>
    <name evidence="2" type="ORF">AM493_11050</name>
</gene>
<evidence type="ECO:0000313" key="3">
    <source>
        <dbReference type="Proteomes" id="UP000037755"/>
    </source>
</evidence>
<dbReference type="PATRIC" id="fig|1202724.3.peg.2293"/>
<evidence type="ECO:0000313" key="2">
    <source>
        <dbReference type="EMBL" id="KOS06511.1"/>
    </source>
</evidence>
<reference evidence="2 3" key="1">
    <citation type="submission" date="2015-08" db="EMBL/GenBank/DDBJ databases">
        <title>Whole genome sequence of Flavobacterium akiainvivens IK-1T, from decaying Wikstroemia oahuensis, an endemic Hawaiian shrub.</title>
        <authorList>
            <person name="Wan X."/>
            <person name="Hou S."/>
            <person name="Saito J."/>
            <person name="Donachie S."/>
        </authorList>
    </citation>
    <scope>NUCLEOTIDE SEQUENCE [LARGE SCALE GENOMIC DNA]</scope>
    <source>
        <strain evidence="2 3">IK-1</strain>
    </source>
</reference>
<dbReference type="STRING" id="1202724.AM493_11050"/>
<sequence length="319" mass="35737">MNKLLLLLLLAGTLCNAQQTFKVVDSLTHEPLPYINVNLLNGYGVYTDAGGNVQLHDIGVTQIELSGIGYATKKVILSEVKGEILLAPQPIVLDEVTIPVGKPEIKKVKAKGHQNESEMAVSRFGMEYAVFIPGAETEAYITALSLPLMEKHFAVNPDYKSLFHKTPYKTFVKVEFLPVVNNVPGEERLYDFEDVMLVDGTQSPKLFDYELSQQIELPKEGLFVKLTILGRADENGGLINELPYDIVTDAQGVEARRMKQLQPNFPLTEIKKQQVPAYTHIMFSANKNWNVIDRPLVFDPSEVYNGFTINIGYTLKTYK</sequence>
<dbReference type="RefSeq" id="WP_054408091.1">
    <property type="nucleotide sequence ID" value="NZ_FOYA01000001.1"/>
</dbReference>
<dbReference type="EMBL" id="LIYD01000005">
    <property type="protein sequence ID" value="KOS06511.1"/>
    <property type="molecule type" value="Genomic_DNA"/>
</dbReference>
<protein>
    <submittedName>
        <fullName evidence="2">Uncharacterized protein</fullName>
    </submittedName>
</protein>
<feature type="chain" id="PRO_5005818688" evidence="1">
    <location>
        <begin position="18"/>
        <end position="319"/>
    </location>
</feature>
<evidence type="ECO:0000256" key="1">
    <source>
        <dbReference type="SAM" id="SignalP"/>
    </source>
</evidence>
<name>A0A0M8MHS8_9FLAO</name>
<organism evidence="2 3">
    <name type="scientific">Flavobacterium akiainvivens</name>
    <dbReference type="NCBI Taxonomy" id="1202724"/>
    <lineage>
        <taxon>Bacteria</taxon>
        <taxon>Pseudomonadati</taxon>
        <taxon>Bacteroidota</taxon>
        <taxon>Flavobacteriia</taxon>
        <taxon>Flavobacteriales</taxon>
        <taxon>Flavobacteriaceae</taxon>
        <taxon>Flavobacterium</taxon>
    </lineage>
</organism>
<keyword evidence="1" id="KW-0732">Signal</keyword>
<dbReference type="AlphaFoldDB" id="A0A0M8MHS8"/>
<proteinExistence type="predicted"/>
<comment type="caution">
    <text evidence="2">The sequence shown here is derived from an EMBL/GenBank/DDBJ whole genome shotgun (WGS) entry which is preliminary data.</text>
</comment>
<keyword evidence="3" id="KW-1185">Reference proteome</keyword>
<dbReference type="Proteomes" id="UP000037755">
    <property type="component" value="Unassembled WGS sequence"/>
</dbReference>